<organism evidence="1 2">
    <name type="scientific">Sphingobacterium hungaricum</name>
    <dbReference type="NCBI Taxonomy" id="2082723"/>
    <lineage>
        <taxon>Bacteria</taxon>
        <taxon>Pseudomonadati</taxon>
        <taxon>Bacteroidota</taxon>
        <taxon>Sphingobacteriia</taxon>
        <taxon>Sphingobacteriales</taxon>
        <taxon>Sphingobacteriaceae</taxon>
        <taxon>Sphingobacterium</taxon>
    </lineage>
</organism>
<name>A0A928UUZ0_9SPHI</name>
<dbReference type="EMBL" id="PRDK01000001">
    <property type="protein sequence ID" value="MBE8712338.1"/>
    <property type="molecule type" value="Genomic_DNA"/>
</dbReference>
<evidence type="ECO:0000313" key="1">
    <source>
        <dbReference type="EMBL" id="MBE8712338.1"/>
    </source>
</evidence>
<accession>A0A928UUZ0</accession>
<dbReference type="RefSeq" id="WP_196934676.1">
    <property type="nucleotide sequence ID" value="NZ_MU158698.1"/>
</dbReference>
<evidence type="ECO:0008006" key="3">
    <source>
        <dbReference type="Google" id="ProtNLM"/>
    </source>
</evidence>
<reference evidence="1" key="1">
    <citation type="submission" date="2018-02" db="EMBL/GenBank/DDBJ databases">
        <authorList>
            <person name="Vasarhelyi B.M."/>
            <person name="Deshmukh S."/>
            <person name="Balint B."/>
            <person name="Kukolya J."/>
        </authorList>
    </citation>
    <scope>NUCLEOTIDE SEQUENCE</scope>
    <source>
        <strain evidence="1">KB22</strain>
    </source>
</reference>
<comment type="caution">
    <text evidence="1">The sequence shown here is derived from an EMBL/GenBank/DDBJ whole genome shotgun (WGS) entry which is preliminary data.</text>
</comment>
<keyword evidence="2" id="KW-1185">Reference proteome</keyword>
<dbReference type="AlphaFoldDB" id="A0A928UUZ0"/>
<evidence type="ECO:0000313" key="2">
    <source>
        <dbReference type="Proteomes" id="UP000616201"/>
    </source>
</evidence>
<protein>
    <recommendedName>
        <fullName evidence="3">Endonuclease</fullName>
    </recommendedName>
</protein>
<proteinExistence type="predicted"/>
<sequence length="109" mass="12591">MNNVVVYIVTDSNRKFLEIGTSTNLSQTIFELQNHNKTLFSAFGNLNRVVFSEEFSNPFLAEKKVSELRNYTRMQIERLIRKTNPNWLNLCVTAMPLRTKKVAAYASNT</sequence>
<gene>
    <name evidence="1" type="ORF">C4F49_01410</name>
</gene>
<dbReference type="Proteomes" id="UP000616201">
    <property type="component" value="Unassembled WGS sequence"/>
</dbReference>